<reference evidence="2" key="1">
    <citation type="submission" date="2014-09" db="EMBL/GenBank/DDBJ databases">
        <authorList>
            <person name="Magalhaes I.L.F."/>
            <person name="Oliveira U."/>
            <person name="Santos F.R."/>
            <person name="Vidigal T.H.D.A."/>
            <person name="Brescovit A.D."/>
            <person name="Santos A.J."/>
        </authorList>
    </citation>
    <scope>NUCLEOTIDE SEQUENCE</scope>
    <source>
        <tissue evidence="2">Shoot tissue taken approximately 20 cm above the soil surface</tissue>
    </source>
</reference>
<organism evidence="2">
    <name type="scientific">Arundo donax</name>
    <name type="common">Giant reed</name>
    <name type="synonym">Donax arundinaceus</name>
    <dbReference type="NCBI Taxonomy" id="35708"/>
    <lineage>
        <taxon>Eukaryota</taxon>
        <taxon>Viridiplantae</taxon>
        <taxon>Streptophyta</taxon>
        <taxon>Embryophyta</taxon>
        <taxon>Tracheophyta</taxon>
        <taxon>Spermatophyta</taxon>
        <taxon>Magnoliopsida</taxon>
        <taxon>Liliopsida</taxon>
        <taxon>Poales</taxon>
        <taxon>Poaceae</taxon>
        <taxon>PACMAD clade</taxon>
        <taxon>Arundinoideae</taxon>
        <taxon>Arundineae</taxon>
        <taxon>Arundo</taxon>
    </lineage>
</organism>
<dbReference type="AlphaFoldDB" id="A0A0A9EUI1"/>
<proteinExistence type="predicted"/>
<feature type="transmembrane region" description="Helical" evidence="1">
    <location>
        <begin position="12"/>
        <end position="33"/>
    </location>
</feature>
<reference evidence="2" key="2">
    <citation type="journal article" date="2015" name="Data Brief">
        <title>Shoot transcriptome of the giant reed, Arundo donax.</title>
        <authorList>
            <person name="Barrero R.A."/>
            <person name="Guerrero F.D."/>
            <person name="Moolhuijzen P."/>
            <person name="Goolsby J.A."/>
            <person name="Tidwell J."/>
            <person name="Bellgard S.E."/>
            <person name="Bellgard M.I."/>
        </authorList>
    </citation>
    <scope>NUCLEOTIDE SEQUENCE</scope>
    <source>
        <tissue evidence="2">Shoot tissue taken approximately 20 cm above the soil surface</tissue>
    </source>
</reference>
<sequence>MRRSSSDVISSWRPILFSISILYFRPASISIAILSMPNKNDKVTVVIFSVANRSMSVSTITLWLSPTKGPESHTWRLSIPFRDV</sequence>
<keyword evidence="1" id="KW-1133">Transmembrane helix</keyword>
<name>A0A0A9EUI1_ARUDO</name>
<keyword evidence="1" id="KW-0472">Membrane</keyword>
<dbReference type="EMBL" id="GBRH01196360">
    <property type="protein sequence ID" value="JAE01536.1"/>
    <property type="molecule type" value="Transcribed_RNA"/>
</dbReference>
<keyword evidence="1" id="KW-0812">Transmembrane</keyword>
<protein>
    <submittedName>
        <fullName evidence="2">Uncharacterized protein</fullName>
    </submittedName>
</protein>
<evidence type="ECO:0000313" key="2">
    <source>
        <dbReference type="EMBL" id="JAE01536.1"/>
    </source>
</evidence>
<accession>A0A0A9EUI1</accession>
<evidence type="ECO:0000256" key="1">
    <source>
        <dbReference type="SAM" id="Phobius"/>
    </source>
</evidence>